<accession>A0A1M7APA7</accession>
<keyword evidence="3" id="KW-1185">Reference proteome</keyword>
<dbReference type="EMBL" id="FRBI01000004">
    <property type="protein sequence ID" value="SHL44570.1"/>
    <property type="molecule type" value="Genomic_DNA"/>
</dbReference>
<dbReference type="RefSeq" id="WP_073495828.1">
    <property type="nucleotide sequence ID" value="NZ_FRBI01000004.1"/>
</dbReference>
<proteinExistence type="predicted"/>
<organism evidence="2 3">
    <name type="scientific">Actinacidiphila paucisporea</name>
    <dbReference type="NCBI Taxonomy" id="310782"/>
    <lineage>
        <taxon>Bacteria</taxon>
        <taxon>Bacillati</taxon>
        <taxon>Actinomycetota</taxon>
        <taxon>Actinomycetes</taxon>
        <taxon>Kitasatosporales</taxon>
        <taxon>Streptomycetaceae</taxon>
        <taxon>Actinacidiphila</taxon>
    </lineage>
</organism>
<dbReference type="STRING" id="310782.SAMN05216499_104156"/>
<sequence length="65" mass="6963">MTGGHDDRREPGEHAEGGDPVCWLDRVCVTCGAMREDMRADRCARCDAPFPGAEHPGGTRQPPAG</sequence>
<evidence type="ECO:0000256" key="1">
    <source>
        <dbReference type="SAM" id="MobiDB-lite"/>
    </source>
</evidence>
<dbReference type="Proteomes" id="UP000184111">
    <property type="component" value="Unassembled WGS sequence"/>
</dbReference>
<gene>
    <name evidence="2" type="ORF">SAMN05216499_104156</name>
</gene>
<evidence type="ECO:0000313" key="3">
    <source>
        <dbReference type="Proteomes" id="UP000184111"/>
    </source>
</evidence>
<feature type="region of interest" description="Disordered" evidence="1">
    <location>
        <begin position="46"/>
        <end position="65"/>
    </location>
</feature>
<reference evidence="2 3" key="1">
    <citation type="submission" date="2016-11" db="EMBL/GenBank/DDBJ databases">
        <authorList>
            <person name="Jaros S."/>
            <person name="Januszkiewicz K."/>
            <person name="Wedrychowicz H."/>
        </authorList>
    </citation>
    <scope>NUCLEOTIDE SEQUENCE [LARGE SCALE GENOMIC DNA]</scope>
    <source>
        <strain evidence="2 3">CGMCC 4.2025</strain>
    </source>
</reference>
<feature type="compositionally biased region" description="Basic and acidic residues" evidence="1">
    <location>
        <begin position="1"/>
        <end position="17"/>
    </location>
</feature>
<dbReference type="AlphaFoldDB" id="A0A1M7APA7"/>
<protein>
    <submittedName>
        <fullName evidence="2">Uncharacterized protein</fullName>
    </submittedName>
</protein>
<evidence type="ECO:0000313" key="2">
    <source>
        <dbReference type="EMBL" id="SHL44570.1"/>
    </source>
</evidence>
<dbReference type="OrthoDB" id="8451629at2"/>
<name>A0A1M7APA7_9ACTN</name>
<feature type="region of interest" description="Disordered" evidence="1">
    <location>
        <begin position="1"/>
        <end position="20"/>
    </location>
</feature>